<dbReference type="GO" id="GO:0016740">
    <property type="term" value="F:transferase activity"/>
    <property type="evidence" value="ECO:0007669"/>
    <property type="project" value="UniProtKB-KW"/>
</dbReference>
<proteinExistence type="predicted"/>
<organism evidence="1">
    <name type="scientific">Rhizophora mucronata</name>
    <name type="common">Asiatic mangrove</name>
    <dbReference type="NCBI Taxonomy" id="61149"/>
    <lineage>
        <taxon>Eukaryota</taxon>
        <taxon>Viridiplantae</taxon>
        <taxon>Streptophyta</taxon>
        <taxon>Embryophyta</taxon>
        <taxon>Tracheophyta</taxon>
        <taxon>Spermatophyta</taxon>
        <taxon>Magnoliopsida</taxon>
        <taxon>eudicotyledons</taxon>
        <taxon>Gunneridae</taxon>
        <taxon>Pentapetalae</taxon>
        <taxon>rosids</taxon>
        <taxon>fabids</taxon>
        <taxon>Malpighiales</taxon>
        <taxon>Rhizophoraceae</taxon>
        <taxon>Rhizophora</taxon>
    </lineage>
</organism>
<reference evidence="1" key="1">
    <citation type="submission" date="2018-02" db="EMBL/GenBank/DDBJ databases">
        <title>Rhizophora mucronata_Transcriptome.</title>
        <authorList>
            <person name="Meera S.P."/>
            <person name="Sreeshan A."/>
            <person name="Augustine A."/>
        </authorList>
    </citation>
    <scope>NUCLEOTIDE SEQUENCE</scope>
    <source>
        <tissue evidence="1">Leaf</tissue>
    </source>
</reference>
<sequence>MVHGKPTGAVRISFGYMSTFEDAKKFIDFIKSSFVSVPTWSGIGNQLTAMPLFLSEGQSRKQSSVYLKSISIYPIKSCAGFDVESWPLSSTGNYM</sequence>
<evidence type="ECO:0000313" key="1">
    <source>
        <dbReference type="EMBL" id="MBX07321.1"/>
    </source>
</evidence>
<dbReference type="AlphaFoldDB" id="A0A2P2KNL5"/>
<accession>A0A2P2KNL5</accession>
<protein>
    <submittedName>
        <fullName evidence="1">Molybdenum cofactor sulfurase MCS MOS MoCo sulfurase Molybdenum cofactor sulfurtransferase</fullName>
    </submittedName>
</protein>
<dbReference type="EMBL" id="GGEC01026837">
    <property type="protein sequence ID" value="MBX07321.1"/>
    <property type="molecule type" value="Transcribed_RNA"/>
</dbReference>
<dbReference type="Gene3D" id="3.90.1150.10">
    <property type="entry name" value="Aspartate Aminotransferase, domain 1"/>
    <property type="match status" value="1"/>
</dbReference>
<keyword evidence="1" id="KW-0808">Transferase</keyword>
<dbReference type="InterPro" id="IPR015422">
    <property type="entry name" value="PyrdxlP-dep_Trfase_small"/>
</dbReference>
<name>A0A2P2KNL5_RHIMU</name>